<evidence type="ECO:0000313" key="1">
    <source>
        <dbReference type="EMBL" id="TYL88422.1"/>
    </source>
</evidence>
<sequence length="67" mass="7628">MPSSVEQIVSVYVRLKNRPALEDMRMHRRQLLTDLQSRTGVDPRQSVLALQGDLKLIEAGLRQIGQD</sequence>
<name>A0A5D3K0T2_9BRAD</name>
<comment type="caution">
    <text evidence="1">The sequence shown here is derived from an EMBL/GenBank/DDBJ whole genome shotgun (WGS) entry which is preliminary data.</text>
</comment>
<dbReference type="OrthoDB" id="8248361at2"/>
<keyword evidence="2" id="KW-1185">Reference proteome</keyword>
<proteinExistence type="predicted"/>
<dbReference type="AlphaFoldDB" id="A0A5D3K0T2"/>
<accession>A0A5D3K0T2</accession>
<dbReference type="Proteomes" id="UP000324758">
    <property type="component" value="Unassembled WGS sequence"/>
</dbReference>
<dbReference type="EMBL" id="VSSS01000067">
    <property type="protein sequence ID" value="TYL88422.1"/>
    <property type="molecule type" value="Genomic_DNA"/>
</dbReference>
<protein>
    <submittedName>
        <fullName evidence="1">Uncharacterized protein</fullName>
    </submittedName>
</protein>
<evidence type="ECO:0000313" key="2">
    <source>
        <dbReference type="Proteomes" id="UP000324758"/>
    </source>
</evidence>
<reference evidence="1 2" key="1">
    <citation type="submission" date="2019-08" db="EMBL/GenBank/DDBJ databases">
        <title>Bradyrhizobium hipponensis sp. nov., a rhizobium isolated from a Lupinus angustifolius root nodule in Tunisia.</title>
        <authorList>
            <person name="Off K."/>
            <person name="Rejili M."/>
            <person name="Mars M."/>
            <person name="Brachmann A."/>
            <person name="Marin M."/>
        </authorList>
    </citation>
    <scope>NUCLEOTIDE SEQUENCE [LARGE SCALE GENOMIC DNA]</scope>
    <source>
        <strain evidence="1 2">CTAW71</strain>
    </source>
</reference>
<organism evidence="1 2">
    <name type="scientific">Bradyrhizobium rifense</name>
    <dbReference type="NCBI Taxonomy" id="515499"/>
    <lineage>
        <taxon>Bacteria</taxon>
        <taxon>Pseudomonadati</taxon>
        <taxon>Pseudomonadota</taxon>
        <taxon>Alphaproteobacteria</taxon>
        <taxon>Hyphomicrobiales</taxon>
        <taxon>Nitrobacteraceae</taxon>
        <taxon>Bradyrhizobium</taxon>
    </lineage>
</organism>
<gene>
    <name evidence="1" type="ORF">FXB40_38890</name>
</gene>